<reference evidence="1 2" key="1">
    <citation type="submission" date="2024-04" db="EMBL/GenBank/DDBJ databases">
        <title>Tritrichomonas musculus Genome.</title>
        <authorList>
            <person name="Alves-Ferreira E."/>
            <person name="Grigg M."/>
            <person name="Lorenzi H."/>
            <person name="Galac M."/>
        </authorList>
    </citation>
    <scope>NUCLEOTIDE SEQUENCE [LARGE SCALE GENOMIC DNA]</scope>
    <source>
        <strain evidence="1 2">EAF2021</strain>
    </source>
</reference>
<protein>
    <submittedName>
        <fullName evidence="1">Uncharacterized protein</fullName>
    </submittedName>
</protein>
<name>A0ABR2KZA4_9EUKA</name>
<keyword evidence="2" id="KW-1185">Reference proteome</keyword>
<comment type="caution">
    <text evidence="1">The sequence shown here is derived from an EMBL/GenBank/DDBJ whole genome shotgun (WGS) entry which is preliminary data.</text>
</comment>
<accession>A0ABR2KZA4</accession>
<dbReference type="Proteomes" id="UP001470230">
    <property type="component" value="Unassembled WGS sequence"/>
</dbReference>
<dbReference type="EMBL" id="JAPFFF010000002">
    <property type="protein sequence ID" value="KAK8896452.1"/>
    <property type="molecule type" value="Genomic_DNA"/>
</dbReference>
<sequence length="545" mass="63704">MYDEPTCYVAVFGEGTNQFINGKMHVRKKSYRIRDASKLKWAPGCKHDENSDDLNDMKKGDPRKSRQRDLGYSNEDLLFGTHRRKRKIQLGSDEEEEYYDEEYFDENIPELSVEDLLLALSQFDLGGSSIFSKATNLKKFDANTKVFIYQKLTELEKSQLIQWLTALRNMILTHQELQKLKYREEMENFCNTIFEKMTNPLSKFAHCIVGPRYSGKSTFLAVLVAKIGERLSMNGQWRKSFFFFLDFKNASKSFTNISEIFKIFVRATFKQAEVQIPNFSPFTKKCISFFCGIPSNQNSTTFPKRVAIDKVFEYADIRMTKLAEKAQMLLNNKSKFFETLDFIFNFPKEIARIFNLPEVTYILDNFDECDVDLYNPYAKNKKEQHIFIIERFKRLLPTVSFVLSCLELPHFLNILGSIQKESINMKTQVQIVNIADLPIKKPESNFEILVRYDDDHTSIRLTRDCCKSCVGLIVGWDRLIKLGTIVENNNMLESKIALKKKKEMKITQDDVRMLEYARHFLPKVMTYEQIPKTNISYVSLVDPRL</sequence>
<organism evidence="1 2">
    <name type="scientific">Tritrichomonas musculus</name>
    <dbReference type="NCBI Taxonomy" id="1915356"/>
    <lineage>
        <taxon>Eukaryota</taxon>
        <taxon>Metamonada</taxon>
        <taxon>Parabasalia</taxon>
        <taxon>Tritrichomonadida</taxon>
        <taxon>Tritrichomonadidae</taxon>
        <taxon>Tritrichomonas</taxon>
    </lineage>
</organism>
<proteinExistence type="predicted"/>
<gene>
    <name evidence="1" type="ORF">M9Y10_014352</name>
</gene>
<evidence type="ECO:0000313" key="2">
    <source>
        <dbReference type="Proteomes" id="UP001470230"/>
    </source>
</evidence>
<evidence type="ECO:0000313" key="1">
    <source>
        <dbReference type="EMBL" id="KAK8896452.1"/>
    </source>
</evidence>